<accession>A0A923RWE8</accession>
<dbReference type="AlphaFoldDB" id="A0A923RWE8"/>
<protein>
    <recommendedName>
        <fullName evidence="4">Mg2+ and Co2+ transporter CorB</fullName>
    </recommendedName>
</protein>
<feature type="transmembrane region" description="Helical" evidence="1">
    <location>
        <begin position="54"/>
        <end position="77"/>
    </location>
</feature>
<evidence type="ECO:0008006" key="4">
    <source>
        <dbReference type="Google" id="ProtNLM"/>
    </source>
</evidence>
<feature type="transmembrane region" description="Helical" evidence="1">
    <location>
        <begin position="21"/>
        <end position="42"/>
    </location>
</feature>
<organism evidence="2 3">
    <name type="scientific">Agathobaculum faecis</name>
    <dbReference type="NCBI Taxonomy" id="2763013"/>
    <lineage>
        <taxon>Bacteria</taxon>
        <taxon>Bacillati</taxon>
        <taxon>Bacillota</taxon>
        <taxon>Clostridia</taxon>
        <taxon>Eubacteriales</taxon>
        <taxon>Butyricicoccaceae</taxon>
        <taxon>Agathobaculum</taxon>
    </lineage>
</organism>
<feature type="transmembrane region" description="Helical" evidence="1">
    <location>
        <begin position="139"/>
        <end position="157"/>
    </location>
</feature>
<feature type="transmembrane region" description="Helical" evidence="1">
    <location>
        <begin position="169"/>
        <end position="192"/>
    </location>
</feature>
<evidence type="ECO:0000313" key="2">
    <source>
        <dbReference type="EMBL" id="MBC5725908.1"/>
    </source>
</evidence>
<sequence>MEASDKQKKKAQPQQKPRLINTRWVATITCASFLLSVVMSYVSNEALSNANTVLSFAVLFLFIALGILFDMIGVAATSATEKEFHSMAAHKVRGAREAVWMSRNAEKVSSICNDVVGDICGIISGATGALIVANITVGMHAAMVVAVSLLVTGMISAMTIGGKAAGKGVAIAFSSKVLALCGRVLSLLPVSFDSKKS</sequence>
<keyword evidence="1" id="KW-0812">Transmembrane</keyword>
<keyword evidence="1" id="KW-1133">Transmembrane helix</keyword>
<keyword evidence="3" id="KW-1185">Reference proteome</keyword>
<reference evidence="2" key="1">
    <citation type="submission" date="2020-08" db="EMBL/GenBank/DDBJ databases">
        <title>Genome public.</title>
        <authorList>
            <person name="Liu C."/>
            <person name="Sun Q."/>
        </authorList>
    </citation>
    <scope>NUCLEOTIDE SEQUENCE</scope>
    <source>
        <strain evidence="2">NSJ-28</strain>
    </source>
</reference>
<comment type="caution">
    <text evidence="2">The sequence shown here is derived from an EMBL/GenBank/DDBJ whole genome shotgun (WGS) entry which is preliminary data.</text>
</comment>
<dbReference type="Proteomes" id="UP000606499">
    <property type="component" value="Unassembled WGS sequence"/>
</dbReference>
<dbReference type="RefSeq" id="WP_107631984.1">
    <property type="nucleotide sequence ID" value="NZ_JACOPL010000009.1"/>
</dbReference>
<name>A0A923RWE8_9FIRM</name>
<keyword evidence="1" id="KW-0472">Membrane</keyword>
<evidence type="ECO:0000256" key="1">
    <source>
        <dbReference type="SAM" id="Phobius"/>
    </source>
</evidence>
<evidence type="ECO:0000313" key="3">
    <source>
        <dbReference type="Proteomes" id="UP000606499"/>
    </source>
</evidence>
<proteinExistence type="predicted"/>
<gene>
    <name evidence="2" type="ORF">H8S45_10620</name>
</gene>
<dbReference type="EMBL" id="JACOPL010000009">
    <property type="protein sequence ID" value="MBC5725908.1"/>
    <property type="molecule type" value="Genomic_DNA"/>
</dbReference>